<feature type="compositionally biased region" description="Basic and acidic residues" evidence="7">
    <location>
        <begin position="293"/>
        <end position="304"/>
    </location>
</feature>
<dbReference type="GO" id="GO:0046872">
    <property type="term" value="F:metal ion binding"/>
    <property type="evidence" value="ECO:0007669"/>
    <property type="project" value="UniProtKB-KW"/>
</dbReference>
<accession>A0A316ELP7</accession>
<proteinExistence type="inferred from homology"/>
<dbReference type="PANTHER" id="PTHR30468:SF5">
    <property type="entry name" value="ALPHA-KETOGLUTARATE-DEPENDENT SULFATE ESTER DIOXYGENASE"/>
    <property type="match status" value="1"/>
</dbReference>
<dbReference type="GO" id="GO:0005737">
    <property type="term" value="C:cytoplasm"/>
    <property type="evidence" value="ECO:0007669"/>
    <property type="project" value="TreeGrafter"/>
</dbReference>
<keyword evidence="5" id="KW-0560">Oxidoreductase</keyword>
<evidence type="ECO:0000313" key="9">
    <source>
        <dbReference type="EMBL" id="PWK33372.1"/>
    </source>
</evidence>
<evidence type="ECO:0000259" key="8">
    <source>
        <dbReference type="Pfam" id="PF02668"/>
    </source>
</evidence>
<feature type="region of interest" description="Disordered" evidence="7">
    <location>
        <begin position="293"/>
        <end position="316"/>
    </location>
</feature>
<dbReference type="InterPro" id="IPR003819">
    <property type="entry name" value="TauD/TfdA-like"/>
</dbReference>
<dbReference type="GO" id="GO:0016706">
    <property type="term" value="F:2-oxoglutarate-dependent dioxygenase activity"/>
    <property type="evidence" value="ECO:0007669"/>
    <property type="project" value="TreeGrafter"/>
</dbReference>
<dbReference type="FunFam" id="3.60.130.10:FF:000002">
    <property type="entry name" value="Alpha-ketoglutarate-dependent taurine dioxygenase"/>
    <property type="match status" value="1"/>
</dbReference>
<comment type="cofactor">
    <cofactor evidence="1">
        <name>Fe(2+)</name>
        <dbReference type="ChEBI" id="CHEBI:29033"/>
    </cofactor>
</comment>
<dbReference type="Pfam" id="PF02668">
    <property type="entry name" value="TauD"/>
    <property type="match status" value="1"/>
</dbReference>
<evidence type="ECO:0000256" key="2">
    <source>
        <dbReference type="ARBA" id="ARBA00005896"/>
    </source>
</evidence>
<keyword evidence="4 9" id="KW-0223">Dioxygenase</keyword>
<dbReference type="EMBL" id="QGGT01000004">
    <property type="protein sequence ID" value="PWK33372.1"/>
    <property type="molecule type" value="Genomic_DNA"/>
</dbReference>
<organism evidence="9 10">
    <name type="scientific">Cupriavidus plantarum</name>
    <dbReference type="NCBI Taxonomy" id="942865"/>
    <lineage>
        <taxon>Bacteria</taxon>
        <taxon>Pseudomonadati</taxon>
        <taxon>Pseudomonadota</taxon>
        <taxon>Betaproteobacteria</taxon>
        <taxon>Burkholderiales</taxon>
        <taxon>Burkholderiaceae</taxon>
        <taxon>Cupriavidus</taxon>
    </lineage>
</organism>
<dbReference type="RefSeq" id="WP_109584495.1">
    <property type="nucleotide sequence ID" value="NZ_JACBYU010000005.1"/>
</dbReference>
<dbReference type="SUPFAM" id="SSF51197">
    <property type="entry name" value="Clavaminate synthase-like"/>
    <property type="match status" value="1"/>
</dbReference>
<evidence type="ECO:0000256" key="5">
    <source>
        <dbReference type="ARBA" id="ARBA00023002"/>
    </source>
</evidence>
<dbReference type="InterPro" id="IPR051323">
    <property type="entry name" value="AtsK-like"/>
</dbReference>
<sequence>MTQHPQQSIPIDLDVRPVSGRIGAEVRGVRLDGDLPAATFEAIRAALLRHKVLFFREQGHLDDAMQEAFGSLFGPPVPHPTVPVRAGTQYLLELDSQHGGGRANSWHTDVTFDLAYPQVSVLRAVAVPAYGGDTVWANTAAAYEELPQPLRKLADKLWALHTNDYDYAGSRVLPHAPDAQHYRDVFTRTVYETEHPVVRVHPETGERTLVLGHFVKRLLGYSATDSAHLISVLQSHVHRLENTVRWRWQTGDVAIWDNRATQHYAINDYGDTRRIVRRVTIAGDVPVSVDGERSRAIKPVRDGSSHAPPAETRKAA</sequence>
<name>A0A316ELP7_9BURK</name>
<evidence type="ECO:0000256" key="6">
    <source>
        <dbReference type="ARBA" id="ARBA00023004"/>
    </source>
</evidence>
<protein>
    <submittedName>
        <fullName evidence="9">Taurine dioxygenase</fullName>
    </submittedName>
</protein>
<keyword evidence="10" id="KW-1185">Reference proteome</keyword>
<evidence type="ECO:0000256" key="4">
    <source>
        <dbReference type="ARBA" id="ARBA00022964"/>
    </source>
</evidence>
<keyword evidence="3" id="KW-0479">Metal-binding</keyword>
<evidence type="ECO:0000256" key="3">
    <source>
        <dbReference type="ARBA" id="ARBA00022723"/>
    </source>
</evidence>
<feature type="domain" description="TauD/TfdA-like" evidence="8">
    <location>
        <begin position="15"/>
        <end position="280"/>
    </location>
</feature>
<dbReference type="Proteomes" id="UP000245754">
    <property type="component" value="Unassembled WGS sequence"/>
</dbReference>
<dbReference type="InterPro" id="IPR042098">
    <property type="entry name" value="TauD-like_sf"/>
</dbReference>
<dbReference type="AlphaFoldDB" id="A0A316ELP7"/>
<evidence type="ECO:0000313" key="10">
    <source>
        <dbReference type="Proteomes" id="UP000245754"/>
    </source>
</evidence>
<reference evidence="9 10" key="1">
    <citation type="submission" date="2018-05" db="EMBL/GenBank/DDBJ databases">
        <title>Genomic Encyclopedia of Type Strains, Phase IV (KMG-V): Genome sequencing to study the core and pangenomes of soil and plant-associated prokaryotes.</title>
        <authorList>
            <person name="Whitman W."/>
        </authorList>
    </citation>
    <scope>NUCLEOTIDE SEQUENCE [LARGE SCALE GENOMIC DNA]</scope>
    <source>
        <strain evidence="9 10">SLV-132</strain>
    </source>
</reference>
<evidence type="ECO:0000256" key="7">
    <source>
        <dbReference type="SAM" id="MobiDB-lite"/>
    </source>
</evidence>
<dbReference type="Gene3D" id="3.60.130.10">
    <property type="entry name" value="Clavaminate synthase-like"/>
    <property type="match status" value="1"/>
</dbReference>
<gene>
    <name evidence="9" type="ORF">C7419_10445</name>
</gene>
<keyword evidence="6" id="KW-0408">Iron</keyword>
<comment type="similarity">
    <text evidence="2">Belongs to the TfdA dioxygenase family.</text>
</comment>
<comment type="caution">
    <text evidence="9">The sequence shown here is derived from an EMBL/GenBank/DDBJ whole genome shotgun (WGS) entry which is preliminary data.</text>
</comment>
<evidence type="ECO:0000256" key="1">
    <source>
        <dbReference type="ARBA" id="ARBA00001954"/>
    </source>
</evidence>
<dbReference type="PANTHER" id="PTHR30468">
    <property type="entry name" value="ALPHA-KETOGLUTARATE-DEPENDENT SULFONATE DIOXYGENASE"/>
    <property type="match status" value="1"/>
</dbReference>